<feature type="compositionally biased region" description="Polar residues" evidence="1">
    <location>
        <begin position="1"/>
        <end position="12"/>
    </location>
</feature>
<gene>
    <name evidence="2" type="ORF">TWF696_001773</name>
</gene>
<dbReference type="Proteomes" id="UP001375240">
    <property type="component" value="Unassembled WGS sequence"/>
</dbReference>
<sequence length="129" mass="13923">MSYYQNFASNAQAPGHGRRQPDAAVPTSPYGSSFAYHANIRSSNSASVGYATQDTAGPSDGQQARRHQSSGDSDSAAQTVKESWWSCCVCKTPYAIDRFPACVTRGEGCYGHTPCKSCKKWSQTIDTKV</sequence>
<evidence type="ECO:0000313" key="3">
    <source>
        <dbReference type="Proteomes" id="UP001375240"/>
    </source>
</evidence>
<reference evidence="2 3" key="1">
    <citation type="submission" date="2019-10" db="EMBL/GenBank/DDBJ databases">
        <authorList>
            <person name="Palmer J.M."/>
        </authorList>
    </citation>
    <scope>NUCLEOTIDE SEQUENCE [LARGE SCALE GENOMIC DNA]</scope>
    <source>
        <strain evidence="2 3">TWF696</strain>
    </source>
</reference>
<name>A0AAV9U622_9PEZI</name>
<proteinExistence type="predicted"/>
<keyword evidence="3" id="KW-1185">Reference proteome</keyword>
<accession>A0AAV9U622</accession>
<protein>
    <submittedName>
        <fullName evidence="2">Uncharacterized protein</fullName>
    </submittedName>
</protein>
<evidence type="ECO:0000313" key="2">
    <source>
        <dbReference type="EMBL" id="KAK6336210.1"/>
    </source>
</evidence>
<evidence type="ECO:0000256" key="1">
    <source>
        <dbReference type="SAM" id="MobiDB-lite"/>
    </source>
</evidence>
<feature type="region of interest" description="Disordered" evidence="1">
    <location>
        <begin position="1"/>
        <end position="28"/>
    </location>
</feature>
<dbReference type="AlphaFoldDB" id="A0AAV9U622"/>
<organism evidence="2 3">
    <name type="scientific">Orbilia brochopaga</name>
    <dbReference type="NCBI Taxonomy" id="3140254"/>
    <lineage>
        <taxon>Eukaryota</taxon>
        <taxon>Fungi</taxon>
        <taxon>Dikarya</taxon>
        <taxon>Ascomycota</taxon>
        <taxon>Pezizomycotina</taxon>
        <taxon>Orbiliomycetes</taxon>
        <taxon>Orbiliales</taxon>
        <taxon>Orbiliaceae</taxon>
        <taxon>Orbilia</taxon>
    </lineage>
</organism>
<dbReference type="EMBL" id="JAVHNQ010000011">
    <property type="protein sequence ID" value="KAK6336210.1"/>
    <property type="molecule type" value="Genomic_DNA"/>
</dbReference>
<feature type="compositionally biased region" description="Polar residues" evidence="1">
    <location>
        <begin position="47"/>
        <end position="62"/>
    </location>
</feature>
<comment type="caution">
    <text evidence="2">The sequence shown here is derived from an EMBL/GenBank/DDBJ whole genome shotgun (WGS) entry which is preliminary data.</text>
</comment>
<feature type="region of interest" description="Disordered" evidence="1">
    <location>
        <begin position="47"/>
        <end position="77"/>
    </location>
</feature>